<reference evidence="2" key="1">
    <citation type="submission" date="2023-10" db="EMBL/GenBank/DDBJ databases">
        <title>Screening of Alkalihalophilus pseudofirmusBZ-TG-HK211 and Its Alleviation of Salt Stress on Rapeseed Growth.</title>
        <authorList>
            <person name="Zhao B."/>
            <person name="Guo T."/>
        </authorList>
    </citation>
    <scope>NUCLEOTIDE SEQUENCE</scope>
    <source>
        <strain evidence="2">BZ-TG-HK211</strain>
    </source>
</reference>
<organism evidence="2 3">
    <name type="scientific">Alkalihalophilus pseudofirmus</name>
    <name type="common">Bacillus pseudofirmus</name>
    <dbReference type="NCBI Taxonomy" id="79885"/>
    <lineage>
        <taxon>Bacteria</taxon>
        <taxon>Bacillati</taxon>
        <taxon>Bacillota</taxon>
        <taxon>Bacilli</taxon>
        <taxon>Bacillales</taxon>
        <taxon>Bacillaceae</taxon>
        <taxon>Alkalihalophilus</taxon>
    </lineage>
</organism>
<dbReference type="AlphaFoldDB" id="A0AAJ2NKL1"/>
<comment type="caution">
    <text evidence="2">The sequence shown here is derived from an EMBL/GenBank/DDBJ whole genome shotgun (WGS) entry which is preliminary data.</text>
</comment>
<keyword evidence="1" id="KW-1133">Transmembrane helix</keyword>
<evidence type="ECO:0000313" key="3">
    <source>
        <dbReference type="Proteomes" id="UP001285636"/>
    </source>
</evidence>
<feature type="transmembrane region" description="Helical" evidence="1">
    <location>
        <begin position="102"/>
        <end position="121"/>
    </location>
</feature>
<dbReference type="EMBL" id="JAWJAY010000001">
    <property type="protein sequence ID" value="MDV2884449.1"/>
    <property type="molecule type" value="Genomic_DNA"/>
</dbReference>
<name>A0AAJ2NKL1_ALKPS</name>
<feature type="transmembrane region" description="Helical" evidence="1">
    <location>
        <begin position="133"/>
        <end position="152"/>
    </location>
</feature>
<feature type="transmembrane region" description="Helical" evidence="1">
    <location>
        <begin position="210"/>
        <end position="232"/>
    </location>
</feature>
<evidence type="ECO:0000313" key="2">
    <source>
        <dbReference type="EMBL" id="MDV2884449.1"/>
    </source>
</evidence>
<feature type="transmembrane region" description="Helical" evidence="1">
    <location>
        <begin position="16"/>
        <end position="39"/>
    </location>
</feature>
<proteinExistence type="predicted"/>
<feature type="transmembrane region" description="Helical" evidence="1">
    <location>
        <begin position="51"/>
        <end position="74"/>
    </location>
</feature>
<feature type="transmembrane region" description="Helical" evidence="1">
    <location>
        <begin position="164"/>
        <end position="190"/>
    </location>
</feature>
<dbReference type="Proteomes" id="UP001285636">
    <property type="component" value="Unassembled WGS sequence"/>
</dbReference>
<feature type="transmembrane region" description="Helical" evidence="1">
    <location>
        <begin position="80"/>
        <end position="97"/>
    </location>
</feature>
<dbReference type="Pfam" id="PF14808">
    <property type="entry name" value="TMEM164"/>
    <property type="match status" value="1"/>
</dbReference>
<evidence type="ECO:0000256" key="1">
    <source>
        <dbReference type="SAM" id="Phobius"/>
    </source>
</evidence>
<dbReference type="RefSeq" id="WP_323466698.1">
    <property type="nucleotide sequence ID" value="NZ_CP144224.1"/>
</dbReference>
<protein>
    <submittedName>
        <fullName evidence="2">TIGR02206 family membrane protein</fullName>
    </submittedName>
</protein>
<gene>
    <name evidence="2" type="ORF">RYX45_04605</name>
</gene>
<accession>A0AAJ2NKL1</accession>
<keyword evidence="1" id="KW-0812">Transmembrane</keyword>
<sequence length="243" mass="27920">MIDTIFAPGQYADAPLFLSTAHLLSIGILLILLVLLYLHRHKPYMQSFGRYALISLLILSEVSFLAWTVLSGIWDVRFHLPAQLCTISLFICIYMLITRQSFIFEIVYFFGLAGALQAIITPDLFYTFPHYCFFHFFIAHTAIILAILYMVWVEKYRITWKSALKSFAALNVIALLVFFINVLTGANYMFLAHKPEGPSILDFLGPYPLYIFQLEFIALFMYGLLYVPFLLVKKSSHQKQGAD</sequence>
<keyword evidence="1" id="KW-0472">Membrane</keyword>
<dbReference type="NCBIfam" id="TIGR02206">
    <property type="entry name" value="intg_mem_TP0381"/>
    <property type="match status" value="1"/>
</dbReference>
<dbReference type="InterPro" id="IPR011737">
    <property type="entry name" value="CHP02206_TP0381"/>
</dbReference>